<feature type="transmembrane region" description="Helical" evidence="1">
    <location>
        <begin position="269"/>
        <end position="287"/>
    </location>
</feature>
<feature type="transmembrane region" description="Helical" evidence="1">
    <location>
        <begin position="160"/>
        <end position="177"/>
    </location>
</feature>
<dbReference type="InterPro" id="IPR050879">
    <property type="entry name" value="Acyltransferase_3"/>
</dbReference>
<keyword evidence="4" id="KW-0808">Transferase</keyword>
<keyword evidence="4" id="KW-0012">Acyltransferase</keyword>
<dbReference type="EMBL" id="UAUF01000011">
    <property type="protein sequence ID" value="SPZ05881.1"/>
    <property type="molecule type" value="Genomic_DNA"/>
</dbReference>
<dbReference type="EMBL" id="JADMCD010000003">
    <property type="protein sequence ID" value="MBF8640542.1"/>
    <property type="molecule type" value="Genomic_DNA"/>
</dbReference>
<evidence type="ECO:0000313" key="5">
    <source>
        <dbReference type="Proteomes" id="UP000250443"/>
    </source>
</evidence>
<dbReference type="EC" id="2.3.1.-" evidence="4"/>
<keyword evidence="6" id="KW-1185">Reference proteome</keyword>
<evidence type="ECO:0000256" key="1">
    <source>
        <dbReference type="SAM" id="Phobius"/>
    </source>
</evidence>
<dbReference type="GO" id="GO:0000271">
    <property type="term" value="P:polysaccharide biosynthetic process"/>
    <property type="evidence" value="ECO:0007669"/>
    <property type="project" value="TreeGrafter"/>
</dbReference>
<dbReference type="PANTHER" id="PTHR23028">
    <property type="entry name" value="ACETYLTRANSFERASE"/>
    <property type="match status" value="1"/>
</dbReference>
<accession>A0A2X2CGL9</accession>
<dbReference type="PANTHER" id="PTHR23028:SF53">
    <property type="entry name" value="ACYL_TRANSF_3 DOMAIN-CONTAINING PROTEIN"/>
    <property type="match status" value="1"/>
</dbReference>
<feature type="transmembrane region" description="Helical" evidence="1">
    <location>
        <begin position="7"/>
        <end position="26"/>
    </location>
</feature>
<feature type="transmembrane region" description="Helical" evidence="1">
    <location>
        <begin position="83"/>
        <end position="107"/>
    </location>
</feature>
<name>A0A2X2CGL9_PSELU</name>
<dbReference type="GO" id="GO:0016020">
    <property type="term" value="C:membrane"/>
    <property type="evidence" value="ECO:0007669"/>
    <property type="project" value="TreeGrafter"/>
</dbReference>
<evidence type="ECO:0000313" key="4">
    <source>
        <dbReference type="EMBL" id="SPZ05881.1"/>
    </source>
</evidence>
<feature type="domain" description="Acyltransferase 3" evidence="2">
    <location>
        <begin position="4"/>
        <end position="313"/>
    </location>
</feature>
<dbReference type="Proteomes" id="UP000626180">
    <property type="component" value="Unassembled WGS sequence"/>
</dbReference>
<evidence type="ECO:0000259" key="2">
    <source>
        <dbReference type="Pfam" id="PF01757"/>
    </source>
</evidence>
<protein>
    <submittedName>
        <fullName evidence="4">Acyltransferase</fullName>
        <ecNumber evidence="4">2.3.1.-</ecNumber>
    </submittedName>
</protein>
<sequence length="346" mass="39098">MLVSLQALRALAAWLVVFHHFMQVFFDFRSDTLVGHLLSTRGQVGVDIFFVLSGFVIYISTAGRAMPTFRFMVNRIARIVPAYWLYTGITAAIIYFAADVMPVYGVASKELLLSLFFIPSQNPGGFGLYPTLPVGWTLNYEMLFYLLFALSFKVPERWRLWVVSLLVVGVSVASAEQPFISHFYHNPIMYEFLLGMGIGVLYRKGFIPQSLKVAPLVAGFSIATILHFDAGNDWRLLTWGVSSALLVASCIAMEPLFAGNRVLKALGDWSYSVYLIHVIVLWLGDYWLHHQVGLNPYETLLLCLPIILVLSWLSFEFIERRMTRKVKTALEAVPARIAETLEARAR</sequence>
<dbReference type="GO" id="GO:0016747">
    <property type="term" value="F:acyltransferase activity, transferring groups other than amino-acyl groups"/>
    <property type="evidence" value="ECO:0007669"/>
    <property type="project" value="InterPro"/>
</dbReference>
<proteinExistence type="predicted"/>
<dbReference type="Proteomes" id="UP000250443">
    <property type="component" value="Unassembled WGS sequence"/>
</dbReference>
<dbReference type="AlphaFoldDB" id="A0A2X2CGL9"/>
<reference evidence="4 5" key="1">
    <citation type="submission" date="2018-06" db="EMBL/GenBank/DDBJ databases">
        <authorList>
            <consortium name="Pathogen Informatics"/>
            <person name="Doyle S."/>
        </authorList>
    </citation>
    <scope>NUCLEOTIDE SEQUENCE [LARGE SCALE GENOMIC DNA]</scope>
    <source>
        <strain evidence="4 5">NCTC11842</strain>
    </source>
</reference>
<keyword evidence="1" id="KW-0812">Transmembrane</keyword>
<feature type="transmembrane region" description="Helical" evidence="1">
    <location>
        <begin position="46"/>
        <end position="63"/>
    </location>
</feature>
<feature type="transmembrane region" description="Helical" evidence="1">
    <location>
        <begin position="127"/>
        <end position="148"/>
    </location>
</feature>
<reference evidence="3 6" key="2">
    <citation type="submission" date="2020-10" db="EMBL/GenBank/DDBJ databases">
        <title>Genome sequences of Pseudomonas isolates.</title>
        <authorList>
            <person name="Wessels L."/>
            <person name="Reich F."/>
            <person name="Hammerl J."/>
        </authorList>
    </citation>
    <scope>NUCLEOTIDE SEQUENCE [LARGE SCALE GENOMIC DNA]</scope>
    <source>
        <strain evidence="3 6">20-MO00624-0</strain>
    </source>
</reference>
<feature type="transmembrane region" description="Helical" evidence="1">
    <location>
        <begin position="236"/>
        <end position="257"/>
    </location>
</feature>
<keyword evidence="1" id="KW-0472">Membrane</keyword>
<organism evidence="4 5">
    <name type="scientific">Pseudomonas luteola</name>
    <dbReference type="NCBI Taxonomy" id="47886"/>
    <lineage>
        <taxon>Bacteria</taxon>
        <taxon>Pseudomonadati</taxon>
        <taxon>Pseudomonadota</taxon>
        <taxon>Gammaproteobacteria</taxon>
        <taxon>Pseudomonadales</taxon>
        <taxon>Pseudomonadaceae</taxon>
        <taxon>Pseudomonas</taxon>
    </lineage>
</organism>
<gene>
    <name evidence="4" type="primary">oatA_1</name>
    <name evidence="3" type="ORF">IRZ65_07600</name>
    <name evidence="4" type="ORF">NCTC11842_01820</name>
</gene>
<keyword evidence="1" id="KW-1133">Transmembrane helix</keyword>
<dbReference type="Pfam" id="PF01757">
    <property type="entry name" value="Acyl_transf_3"/>
    <property type="match status" value="1"/>
</dbReference>
<feature type="transmembrane region" description="Helical" evidence="1">
    <location>
        <begin position="299"/>
        <end position="318"/>
    </location>
</feature>
<evidence type="ECO:0000313" key="3">
    <source>
        <dbReference type="EMBL" id="MBF8640542.1"/>
    </source>
</evidence>
<evidence type="ECO:0000313" key="6">
    <source>
        <dbReference type="Proteomes" id="UP000626180"/>
    </source>
</evidence>
<dbReference type="InterPro" id="IPR002656">
    <property type="entry name" value="Acyl_transf_3_dom"/>
</dbReference>
<dbReference type="RefSeq" id="WP_010797983.1">
    <property type="nucleotide sequence ID" value="NZ_CP044086.1"/>
</dbReference>